<dbReference type="PROSITE" id="PS50111">
    <property type="entry name" value="CHEMOTAXIS_TRANSDUC_2"/>
    <property type="match status" value="1"/>
</dbReference>
<proteinExistence type="predicted"/>
<feature type="domain" description="Methyl-accepting transducer" evidence="3">
    <location>
        <begin position="111"/>
        <end position="281"/>
    </location>
</feature>
<dbReference type="InterPro" id="IPR004089">
    <property type="entry name" value="MCPsignal_dom"/>
</dbReference>
<dbReference type="SUPFAM" id="SSF58104">
    <property type="entry name" value="Methyl-accepting chemotaxis protein (MCP) signaling domain"/>
    <property type="match status" value="1"/>
</dbReference>
<name>A0ABN0ZJ30_9BACI</name>
<evidence type="ECO:0000313" key="4">
    <source>
        <dbReference type="EMBL" id="GAA0449722.1"/>
    </source>
</evidence>
<evidence type="ECO:0000256" key="2">
    <source>
        <dbReference type="PROSITE-ProRule" id="PRU00284"/>
    </source>
</evidence>
<dbReference type="Proteomes" id="UP001500740">
    <property type="component" value="Unassembled WGS sequence"/>
</dbReference>
<evidence type="ECO:0000256" key="1">
    <source>
        <dbReference type="ARBA" id="ARBA00023224"/>
    </source>
</evidence>
<accession>A0ABN0ZJ30</accession>
<dbReference type="EMBL" id="BAAACZ010000001">
    <property type="protein sequence ID" value="GAA0449722.1"/>
    <property type="molecule type" value="Genomic_DNA"/>
</dbReference>
<dbReference type="SMART" id="SM00283">
    <property type="entry name" value="MA"/>
    <property type="match status" value="1"/>
</dbReference>
<evidence type="ECO:0000259" key="3">
    <source>
        <dbReference type="PROSITE" id="PS50111"/>
    </source>
</evidence>
<sequence length="281" mass="30661">METKQQNDSLLDAFQKVAPLLNPLLQDDVTVGIYDTEKLLLNIPGETFQLPVKQGDLLQEGDIITKAIQEGESQTMKVPKEVFGVPVIARAIPIRSLEGDIIGGVGIGTSVERAEILSEVSNKLYETFEDITAAIEEITSTSDELSSNLAQTKEQFSYMNGNISSINTFSQDVTKISEQSNILGLNASIEAARAGEYGKGFSVVADEVRKLANESKKSSEEISGITSELVQNVQYFEKMVHSVNQQSAEQSDAMESISKAIQDVLVDVEKLNQLIDANLEN</sequence>
<organism evidence="4 5">
    <name type="scientific">Alkalibacillus silvisoli</name>
    <dbReference type="NCBI Taxonomy" id="392823"/>
    <lineage>
        <taxon>Bacteria</taxon>
        <taxon>Bacillati</taxon>
        <taxon>Bacillota</taxon>
        <taxon>Bacilli</taxon>
        <taxon>Bacillales</taxon>
        <taxon>Bacillaceae</taxon>
        <taxon>Alkalibacillus</taxon>
    </lineage>
</organism>
<protein>
    <submittedName>
        <fullName evidence="4">Methyl-accepting chemotaxis protein</fullName>
    </submittedName>
</protein>
<dbReference type="Gene3D" id="1.10.287.950">
    <property type="entry name" value="Methyl-accepting chemotaxis protein"/>
    <property type="match status" value="1"/>
</dbReference>
<keyword evidence="5" id="KW-1185">Reference proteome</keyword>
<gene>
    <name evidence="4" type="ORF">GCM10008935_00140</name>
</gene>
<dbReference type="InterPro" id="IPR029151">
    <property type="entry name" value="Sensor-like_sf"/>
</dbReference>
<dbReference type="Pfam" id="PF00015">
    <property type="entry name" value="MCPsignal"/>
    <property type="match status" value="1"/>
</dbReference>
<dbReference type="SUPFAM" id="SSF103190">
    <property type="entry name" value="Sensory domain-like"/>
    <property type="match status" value="1"/>
</dbReference>
<reference evidence="4 5" key="1">
    <citation type="journal article" date="2019" name="Int. J. Syst. Evol. Microbiol.">
        <title>The Global Catalogue of Microorganisms (GCM) 10K type strain sequencing project: providing services to taxonomists for standard genome sequencing and annotation.</title>
        <authorList>
            <consortium name="The Broad Institute Genomics Platform"/>
            <consortium name="The Broad Institute Genome Sequencing Center for Infectious Disease"/>
            <person name="Wu L."/>
            <person name="Ma J."/>
        </authorList>
    </citation>
    <scope>NUCLEOTIDE SEQUENCE [LARGE SCALE GENOMIC DNA]</scope>
    <source>
        <strain evidence="4 5">JCM 14193</strain>
    </source>
</reference>
<evidence type="ECO:0000313" key="5">
    <source>
        <dbReference type="Proteomes" id="UP001500740"/>
    </source>
</evidence>
<comment type="caution">
    <text evidence="4">The sequence shown here is derived from an EMBL/GenBank/DDBJ whole genome shotgun (WGS) entry which is preliminary data.</text>
</comment>
<dbReference type="PANTHER" id="PTHR32089">
    <property type="entry name" value="METHYL-ACCEPTING CHEMOTAXIS PROTEIN MCPB"/>
    <property type="match status" value="1"/>
</dbReference>
<keyword evidence="1 2" id="KW-0807">Transducer</keyword>
<dbReference type="PANTHER" id="PTHR32089:SF112">
    <property type="entry name" value="LYSOZYME-LIKE PROTEIN-RELATED"/>
    <property type="match status" value="1"/>
</dbReference>